<feature type="domain" description="DinB-like" evidence="1">
    <location>
        <begin position="37"/>
        <end position="168"/>
    </location>
</feature>
<proteinExistence type="predicted"/>
<dbReference type="EMBL" id="CP110226">
    <property type="protein sequence ID" value="UZD21551.1"/>
    <property type="molecule type" value="Genomic_DNA"/>
</dbReference>
<dbReference type="Proteomes" id="UP001163156">
    <property type="component" value="Chromosome"/>
</dbReference>
<organism evidence="2 3">
    <name type="scientific">Algoriphagus halophytocola</name>
    <dbReference type="NCBI Taxonomy" id="2991499"/>
    <lineage>
        <taxon>Bacteria</taxon>
        <taxon>Pseudomonadati</taxon>
        <taxon>Bacteroidota</taxon>
        <taxon>Cytophagia</taxon>
        <taxon>Cytophagales</taxon>
        <taxon>Cyclobacteriaceae</taxon>
        <taxon>Algoriphagus</taxon>
    </lineage>
</organism>
<evidence type="ECO:0000313" key="3">
    <source>
        <dbReference type="Proteomes" id="UP001163156"/>
    </source>
</evidence>
<gene>
    <name evidence="2" type="ORF">OM944_12860</name>
</gene>
<keyword evidence="2" id="KW-0378">Hydrolase</keyword>
<dbReference type="GO" id="GO:0016787">
    <property type="term" value="F:hydrolase activity"/>
    <property type="evidence" value="ECO:0007669"/>
    <property type="project" value="UniProtKB-KW"/>
</dbReference>
<dbReference type="NCBIfam" id="NF009807">
    <property type="entry name" value="PRK13291.1"/>
    <property type="match status" value="1"/>
</dbReference>
<name>A0ABY6MGX5_9BACT</name>
<dbReference type="InterPro" id="IPR024775">
    <property type="entry name" value="DinB-like"/>
</dbReference>
<dbReference type="InterPro" id="IPR034660">
    <property type="entry name" value="DinB/YfiT-like"/>
</dbReference>
<dbReference type="Pfam" id="PF12867">
    <property type="entry name" value="DinB_2"/>
    <property type="match status" value="1"/>
</dbReference>
<evidence type="ECO:0000259" key="1">
    <source>
        <dbReference type="Pfam" id="PF12867"/>
    </source>
</evidence>
<reference evidence="2" key="1">
    <citation type="submission" date="2022-10" db="EMBL/GenBank/DDBJ databases">
        <title>Algoriphagus sp. a novel bacteria isolate from halophytes salicornia europaea.</title>
        <authorList>
            <person name="Peng Y."/>
            <person name="Jiang L."/>
            <person name="Lee J."/>
        </authorList>
    </citation>
    <scope>NUCLEOTIDE SEQUENCE</scope>
    <source>
        <strain evidence="2">TR-M5</strain>
    </source>
</reference>
<dbReference type="SUPFAM" id="SSF109854">
    <property type="entry name" value="DinB/YfiT-like putative metalloenzymes"/>
    <property type="match status" value="1"/>
</dbReference>
<keyword evidence="3" id="KW-1185">Reference proteome</keyword>
<accession>A0ABY6MGX5</accession>
<evidence type="ECO:0000313" key="2">
    <source>
        <dbReference type="EMBL" id="UZD21551.1"/>
    </source>
</evidence>
<dbReference type="RefSeq" id="WP_264808023.1">
    <property type="nucleotide sequence ID" value="NZ_CP110226.1"/>
</dbReference>
<sequence length="178" mass="20950">MTDIEFLKYPIGRFQKPERISQAHLDGAATYIQNFPKYLNDTLASFSEAQLNTPYRPGGWTVKQLIHHIADSHMNALIRFKLALTEDNPSIKPYLEAEWAKLNDYTLPIAGSLSMIQAMHEKWAKILKLMNSEDFQKTYYHPEYQKNIPLAEVTLMYEWHSKHHLAHIQHLMLRENWK</sequence>
<protein>
    <submittedName>
        <fullName evidence="2">Metal-dependent hydrolase</fullName>
    </submittedName>
</protein>
<dbReference type="Gene3D" id="1.20.120.450">
    <property type="entry name" value="dinb family like domain"/>
    <property type="match status" value="1"/>
</dbReference>